<evidence type="ECO:0000256" key="1">
    <source>
        <dbReference type="ARBA" id="ARBA00004496"/>
    </source>
</evidence>
<dbReference type="InterPro" id="IPR013783">
    <property type="entry name" value="Ig-like_fold"/>
</dbReference>
<feature type="domain" description="Enterochelin esterase N-terminal" evidence="5">
    <location>
        <begin position="57"/>
        <end position="173"/>
    </location>
</feature>
<comment type="caution">
    <text evidence="6">The sequence shown here is derived from an EMBL/GenBank/DDBJ whole genome shotgun (WGS) entry which is preliminary data.</text>
</comment>
<dbReference type="InterPro" id="IPR029058">
    <property type="entry name" value="AB_hydrolase_fold"/>
</dbReference>
<dbReference type="EMBL" id="LAZR01018245">
    <property type="protein sequence ID" value="KKL97120.1"/>
    <property type="molecule type" value="Genomic_DNA"/>
</dbReference>
<keyword evidence="2" id="KW-0963">Cytoplasm</keyword>
<dbReference type="PANTHER" id="PTHR48098">
    <property type="entry name" value="ENTEROCHELIN ESTERASE-RELATED"/>
    <property type="match status" value="1"/>
</dbReference>
<dbReference type="Gene3D" id="2.60.40.10">
    <property type="entry name" value="Immunoglobulins"/>
    <property type="match status" value="1"/>
</dbReference>
<comment type="subcellular location">
    <subcellularLocation>
        <location evidence="1">Cytoplasm</location>
    </subcellularLocation>
</comment>
<dbReference type="SUPFAM" id="SSF53474">
    <property type="entry name" value="alpha/beta-Hydrolases"/>
    <property type="match status" value="1"/>
</dbReference>
<proteinExistence type="inferred from homology"/>
<evidence type="ECO:0000256" key="2">
    <source>
        <dbReference type="ARBA" id="ARBA00022490"/>
    </source>
</evidence>
<comment type="similarity">
    <text evidence="4">Belongs to the Fes family.</text>
</comment>
<feature type="non-terminal residue" evidence="6">
    <location>
        <position position="1"/>
    </location>
</feature>
<dbReference type="InterPro" id="IPR014756">
    <property type="entry name" value="Ig_E-set"/>
</dbReference>
<evidence type="ECO:0000259" key="5">
    <source>
        <dbReference type="Pfam" id="PF11806"/>
    </source>
</evidence>
<dbReference type="InterPro" id="IPR000801">
    <property type="entry name" value="Esterase-like"/>
</dbReference>
<organism evidence="6">
    <name type="scientific">marine sediment metagenome</name>
    <dbReference type="NCBI Taxonomy" id="412755"/>
    <lineage>
        <taxon>unclassified sequences</taxon>
        <taxon>metagenomes</taxon>
        <taxon>ecological metagenomes</taxon>
    </lineage>
</organism>
<dbReference type="InterPro" id="IPR021764">
    <property type="entry name" value="Enterochelin_esterase_N"/>
</dbReference>
<dbReference type="SUPFAM" id="SSF81296">
    <property type="entry name" value="E set domains"/>
    <property type="match status" value="1"/>
</dbReference>
<dbReference type="Pfam" id="PF11806">
    <property type="entry name" value="Enterochelin_N"/>
    <property type="match status" value="1"/>
</dbReference>
<gene>
    <name evidence="6" type="ORF">LCGC14_1837650</name>
</gene>
<accession>A0A0F9ITJ7</accession>
<evidence type="ECO:0000256" key="3">
    <source>
        <dbReference type="ARBA" id="ARBA00022801"/>
    </source>
</evidence>
<reference evidence="6" key="1">
    <citation type="journal article" date="2015" name="Nature">
        <title>Complex archaea that bridge the gap between prokaryotes and eukaryotes.</title>
        <authorList>
            <person name="Spang A."/>
            <person name="Saw J.H."/>
            <person name="Jorgensen S.L."/>
            <person name="Zaremba-Niedzwiedzka K."/>
            <person name="Martijn J."/>
            <person name="Lind A.E."/>
            <person name="van Eijk R."/>
            <person name="Schleper C."/>
            <person name="Guy L."/>
            <person name="Ettema T.J."/>
        </authorList>
    </citation>
    <scope>NUCLEOTIDE SEQUENCE</scope>
</reference>
<protein>
    <recommendedName>
        <fullName evidence="5">Enterochelin esterase N-terminal domain-containing protein</fullName>
    </recommendedName>
</protein>
<evidence type="ECO:0000256" key="4">
    <source>
        <dbReference type="ARBA" id="ARBA00024201"/>
    </source>
</evidence>
<dbReference type="PANTHER" id="PTHR48098:SF3">
    <property type="entry name" value="IRON(III) ENTEROBACTIN ESTERASE"/>
    <property type="match status" value="1"/>
</dbReference>
<sequence length="415" mass="47631">LKQQPSLNKLKISVLTEKKDEIKVNKKEAVSKFWKEIEEINTPIFEDIEGDDKYNFITFVFREDEEVDNIVCHIQLYLQNMFVTEDIKECLLERIKDTNIYFKSYKLLKGIRATYNFSKNNPLEPKNPAENLFKYADSIIPDPFNSKKYLFKMNGISFPINEIESPEAPPQPWYGIRVNIDHGKIEEYTSYSEVQNNKRKILVYTPPNYSKKHSSYHFVLLFDGLIFEEVAKVSSTLDNLIADDKIPPVVAIMVENFGSTNIALRNSELAPNPKFVEYIIKELLPWVRENFNVTINPSHSVIGGASAGGITSTFIAFKHPEIFGNIISMSGSYWKVGEEFAQQFAQSERLPLKFYLDVGVLEEASPSGIFNSNRHFHTVLQEKGYLVHYTEFLGGHDFICFRGSIADGLLYLIGK</sequence>
<dbReference type="Gene3D" id="3.40.50.1820">
    <property type="entry name" value="alpha/beta hydrolase"/>
    <property type="match status" value="1"/>
</dbReference>
<dbReference type="GO" id="GO:0006826">
    <property type="term" value="P:iron ion transport"/>
    <property type="evidence" value="ECO:0007669"/>
    <property type="project" value="InterPro"/>
</dbReference>
<dbReference type="AlphaFoldDB" id="A0A0F9ITJ7"/>
<name>A0A0F9ITJ7_9ZZZZ</name>
<dbReference type="Pfam" id="PF00756">
    <property type="entry name" value="Esterase"/>
    <property type="match status" value="1"/>
</dbReference>
<dbReference type="InterPro" id="IPR050583">
    <property type="entry name" value="Mycobacterial_A85_antigen"/>
</dbReference>
<dbReference type="GO" id="GO:0005506">
    <property type="term" value="F:iron ion binding"/>
    <property type="evidence" value="ECO:0007669"/>
    <property type="project" value="InterPro"/>
</dbReference>
<dbReference type="GO" id="GO:0008849">
    <property type="term" value="F:enterochelin esterase activity"/>
    <property type="evidence" value="ECO:0007669"/>
    <property type="project" value="InterPro"/>
</dbReference>
<dbReference type="GO" id="GO:0005737">
    <property type="term" value="C:cytoplasm"/>
    <property type="evidence" value="ECO:0007669"/>
    <property type="project" value="UniProtKB-SubCell"/>
</dbReference>
<evidence type="ECO:0000313" key="6">
    <source>
        <dbReference type="EMBL" id="KKL97120.1"/>
    </source>
</evidence>
<keyword evidence="3" id="KW-0378">Hydrolase</keyword>